<feature type="signal peptide" evidence="2">
    <location>
        <begin position="1"/>
        <end position="26"/>
    </location>
</feature>
<sequence>MAHLKTLFLISLLFAVVLLISSKASARNDPGVAQTQGGAQVDKWHRGGGGGGGGHCHHPHCKEGAGGDETHQPETESADTDEHGDKYKHYKPKPKHCKHWPHCSFSGRMSSPRPQRGPLDKEEDVRTSRMNQSAKESETICLHLIYFPKKRISFAIFMREVAIVFKAPLVSTNASCAAYQYHTMLSSFTIILLKEMSNTPHRAQT</sequence>
<dbReference type="Proteomes" id="UP001604277">
    <property type="component" value="Unassembled WGS sequence"/>
</dbReference>
<gene>
    <name evidence="3" type="ORF">Fot_39618</name>
</gene>
<dbReference type="AlphaFoldDB" id="A0ABD1S529"/>
<protein>
    <submittedName>
        <fullName evidence="3">Endoribonuclease YSH1-like</fullName>
    </submittedName>
</protein>
<comment type="caution">
    <text evidence="3">The sequence shown here is derived from an EMBL/GenBank/DDBJ whole genome shotgun (WGS) entry which is preliminary data.</text>
</comment>
<evidence type="ECO:0000313" key="4">
    <source>
        <dbReference type="Proteomes" id="UP001604277"/>
    </source>
</evidence>
<evidence type="ECO:0000256" key="2">
    <source>
        <dbReference type="SAM" id="SignalP"/>
    </source>
</evidence>
<feature type="compositionally biased region" description="Basic residues" evidence="1">
    <location>
        <begin position="88"/>
        <end position="101"/>
    </location>
</feature>
<proteinExistence type="predicted"/>
<reference evidence="4" key="1">
    <citation type="submission" date="2024-07" db="EMBL/GenBank/DDBJ databases">
        <title>Two chromosome-level genome assemblies of Korean endemic species Abeliophyllum distichum and Forsythia ovata (Oleaceae).</title>
        <authorList>
            <person name="Jang H."/>
        </authorList>
    </citation>
    <scope>NUCLEOTIDE SEQUENCE [LARGE SCALE GENOMIC DNA]</scope>
</reference>
<evidence type="ECO:0000313" key="3">
    <source>
        <dbReference type="EMBL" id="KAL2495861.1"/>
    </source>
</evidence>
<accession>A0ABD1S529</accession>
<feature type="chain" id="PRO_5044870738" evidence="2">
    <location>
        <begin position="27"/>
        <end position="205"/>
    </location>
</feature>
<feature type="compositionally biased region" description="Basic and acidic residues" evidence="1">
    <location>
        <begin position="61"/>
        <end position="87"/>
    </location>
</feature>
<feature type="compositionally biased region" description="Basic and acidic residues" evidence="1">
    <location>
        <begin position="118"/>
        <end position="127"/>
    </location>
</feature>
<keyword evidence="4" id="KW-1185">Reference proteome</keyword>
<name>A0ABD1S529_9LAMI</name>
<keyword evidence="2" id="KW-0732">Signal</keyword>
<dbReference type="EMBL" id="JBFOLJ010000011">
    <property type="protein sequence ID" value="KAL2495861.1"/>
    <property type="molecule type" value="Genomic_DNA"/>
</dbReference>
<feature type="region of interest" description="Disordered" evidence="1">
    <location>
        <begin position="28"/>
        <end position="132"/>
    </location>
</feature>
<organism evidence="3 4">
    <name type="scientific">Forsythia ovata</name>
    <dbReference type="NCBI Taxonomy" id="205694"/>
    <lineage>
        <taxon>Eukaryota</taxon>
        <taxon>Viridiplantae</taxon>
        <taxon>Streptophyta</taxon>
        <taxon>Embryophyta</taxon>
        <taxon>Tracheophyta</taxon>
        <taxon>Spermatophyta</taxon>
        <taxon>Magnoliopsida</taxon>
        <taxon>eudicotyledons</taxon>
        <taxon>Gunneridae</taxon>
        <taxon>Pentapetalae</taxon>
        <taxon>asterids</taxon>
        <taxon>lamiids</taxon>
        <taxon>Lamiales</taxon>
        <taxon>Oleaceae</taxon>
        <taxon>Forsythieae</taxon>
        <taxon>Forsythia</taxon>
    </lineage>
</organism>
<evidence type="ECO:0000256" key="1">
    <source>
        <dbReference type="SAM" id="MobiDB-lite"/>
    </source>
</evidence>